<dbReference type="EMBL" id="FO082268">
    <property type="protein sequence ID" value="CCO18565.1"/>
    <property type="molecule type" value="Genomic_DNA"/>
</dbReference>
<dbReference type="InterPro" id="IPR051210">
    <property type="entry name" value="Ub_ligase/GEF_domain"/>
</dbReference>
<evidence type="ECO:0000256" key="3">
    <source>
        <dbReference type="SAM" id="MobiDB-lite"/>
    </source>
</evidence>
<proteinExistence type="predicted"/>
<feature type="compositionally biased region" description="Low complexity" evidence="3">
    <location>
        <begin position="1155"/>
        <end position="1165"/>
    </location>
</feature>
<feature type="domain" description="BRX" evidence="4">
    <location>
        <begin position="1195"/>
        <end position="1251"/>
    </location>
</feature>
<feature type="region of interest" description="Disordered" evidence="3">
    <location>
        <begin position="332"/>
        <end position="396"/>
    </location>
</feature>
<dbReference type="Pfam" id="PF08381">
    <property type="entry name" value="BRX"/>
    <property type="match status" value="1"/>
</dbReference>
<dbReference type="STRING" id="41875.K8F188"/>
<keyword evidence="6" id="KW-1185">Reference proteome</keyword>
<feature type="repeat" description="RCC1" evidence="2">
    <location>
        <begin position="659"/>
        <end position="735"/>
    </location>
</feature>
<feature type="repeat" description="RCC1" evidence="2">
    <location>
        <begin position="579"/>
        <end position="631"/>
    </location>
</feature>
<dbReference type="AlphaFoldDB" id="K8F188"/>
<gene>
    <name evidence="5" type="ordered locus">Bathy11g01000</name>
</gene>
<dbReference type="PANTHER" id="PTHR22870">
    <property type="entry name" value="REGULATOR OF CHROMOSOME CONDENSATION"/>
    <property type="match status" value="1"/>
</dbReference>
<dbReference type="OrthoDB" id="498987at2759"/>
<keyword evidence="1" id="KW-0677">Repeat</keyword>
<sequence length="1257" mass="136903">MRKFSRSKSLTIPTTSYATKTSTHMNDFEEKKKNTKDHANELERIEAMTFCVRGGVLIKYGRRGKPHGAEFKFSSDGRALEWQNIKKKTKKKKTKNDERESDFENEFLERNGGKGASTSKRASSFYSGGSNTSTLQLRDVVKVTKGRDSAIFDRFPNLHDEKCSFFIEYVEGGGGENDVVANIKSGVAKNTKVRTLNVVAEDEQSRDKWMLGIETTLLIAKGLYYFDGSSGATRLKHVGALATRQRQSFRVNVNASKHSGDVAVAFEERTRDRSKNLFESKQNFIAKEGEDFGSTIKHIRQLSRLSHGRLSDGLEVGGEGEDRSPVSLFLKEDVPESEPSSHDASQPTKNADAEADESSSIFSTENSVSLIGNSRRGASSEGRGHASTSRESSGQIQKTAALSFLRPKDIYVWGNFQGEDDGENTNLLPSMHKGFEHLDPIKVSAGRAHFVGISKGGFLYFWGDKQRFQCGDAVTTGFHDKPNVSHPMKLSFPTDDIHRTEFVDCACGDDYSLALTRDGEIKAWGATGWVEKGSTGRGGSFGSKRIISVPVSLECVGARKVSKIACGPVHCAAICDYGESVYTWGEGVFYALGHGNDSRTLAKPKRVEALVGKTVTAISCGAWHTVACVATNTNRTGGNSLNLANYRSSGVDMVDAFGGDVYVWGDGSEGQLGRRVEKAIKVPTKIYIENDTPSALRNASNADENLVVPERVANVSTSIIKVACGAAYTILLSINGDVFISGKLGKYSSKTFEIIPELSRSKIGNDLVVTRIAAGTDHCLFAASSTSVMPTSYTARKGDGKKREKRSAKLFAIGGNKFGKIGDGTLREAAVPIEIEKLSGMSIKSLACGGSVSAAIVAESGRDKIYKDRKAKKAEMELSVAMNGYQRSDSIVHSNSVVVEGAEIQMKDKKLVGGVLERKKSKLSRISSFLTLAPTATSESSISTGFGGTMTKNREGDDRSLPTYAVDKNSDSKTLLNLSASLRSLASPPRIYEIERLPPSSPIPESPASPIPVPRRTPPPRPSVIKPLAPVASPLPPPPQKLEQQEKTNGSSVTANIHPAPAMSSRERLVQLVERNVQDAKLSAKEEAVEKKTMKKKALPQSYPPPPPPLSVNRHGRNSNSQNPLNPSFVKKSNSDVDIVKTPPPSKKPPPLRATKTTTTTTTTTVPKARRKLEKTAAAATATIMSKTTMTETENKWVEEIEPGVFLTFTKLDALRTTVTRVQFARRVFANETQGLKWWQENRARIFRERKLAAPTT</sequence>
<feature type="compositionally biased region" description="Polar residues" evidence="3">
    <location>
        <begin position="386"/>
        <end position="396"/>
    </location>
</feature>
<dbReference type="KEGG" id="bpg:Bathy11g01000"/>
<feature type="region of interest" description="Disordered" evidence="3">
    <location>
        <begin position="996"/>
        <end position="1066"/>
    </location>
</feature>
<accession>K8F188</accession>
<protein>
    <recommendedName>
        <fullName evidence="4">BRX domain-containing protein</fullName>
    </recommendedName>
</protein>
<feature type="compositionally biased region" description="Pro residues" evidence="3">
    <location>
        <begin position="1142"/>
        <end position="1152"/>
    </location>
</feature>
<dbReference type="SUPFAM" id="SSF50985">
    <property type="entry name" value="RCC1/BLIP-II"/>
    <property type="match status" value="2"/>
</dbReference>
<feature type="region of interest" description="Disordered" evidence="3">
    <location>
        <begin position="1081"/>
        <end position="1166"/>
    </location>
</feature>
<dbReference type="InterPro" id="IPR013591">
    <property type="entry name" value="Brevis_radix_dom"/>
</dbReference>
<dbReference type="GeneID" id="19012780"/>
<reference evidence="5 6" key="1">
    <citation type="submission" date="2011-10" db="EMBL/GenBank/DDBJ databases">
        <authorList>
            <person name="Genoscope - CEA"/>
        </authorList>
    </citation>
    <scope>NUCLEOTIDE SEQUENCE [LARGE SCALE GENOMIC DNA]</scope>
    <source>
        <strain evidence="5 6">RCC 1105</strain>
    </source>
</reference>
<organism evidence="5 6">
    <name type="scientific">Bathycoccus prasinos</name>
    <dbReference type="NCBI Taxonomy" id="41875"/>
    <lineage>
        <taxon>Eukaryota</taxon>
        <taxon>Viridiplantae</taxon>
        <taxon>Chlorophyta</taxon>
        <taxon>Mamiellophyceae</taxon>
        <taxon>Mamiellales</taxon>
        <taxon>Bathycoccaceae</taxon>
        <taxon>Bathycoccus</taxon>
    </lineage>
</organism>
<feature type="compositionally biased region" description="Polar residues" evidence="3">
    <location>
        <begin position="358"/>
        <end position="372"/>
    </location>
</feature>
<feature type="compositionally biased region" description="Polar residues" evidence="3">
    <location>
        <begin position="116"/>
        <end position="130"/>
    </location>
</feature>
<feature type="region of interest" description="Disordered" evidence="3">
    <location>
        <begin position="87"/>
        <end position="130"/>
    </location>
</feature>
<dbReference type="Gene3D" id="2.30.29.30">
    <property type="entry name" value="Pleckstrin-homology domain (PH domain)/Phosphotyrosine-binding domain (PTB)"/>
    <property type="match status" value="1"/>
</dbReference>
<feature type="repeat" description="RCC1" evidence="2">
    <location>
        <begin position="808"/>
        <end position="859"/>
    </location>
</feature>
<dbReference type="PANTHER" id="PTHR22870:SF155">
    <property type="entry name" value="E3 UBIQUITIN-PROTEIN LIGASE HERC1-RELATED"/>
    <property type="match status" value="1"/>
</dbReference>
<dbReference type="SUPFAM" id="SSF50729">
    <property type="entry name" value="PH domain-like"/>
    <property type="match status" value="1"/>
</dbReference>
<evidence type="ECO:0000313" key="5">
    <source>
        <dbReference type="EMBL" id="CCO18565.1"/>
    </source>
</evidence>
<evidence type="ECO:0000256" key="1">
    <source>
        <dbReference type="ARBA" id="ARBA00022737"/>
    </source>
</evidence>
<dbReference type="eggNOG" id="ENOG502QSCJ">
    <property type="taxonomic scope" value="Eukaryota"/>
</dbReference>
<feature type="compositionally biased region" description="Basic and acidic residues" evidence="3">
    <location>
        <begin position="1081"/>
        <end position="1092"/>
    </location>
</feature>
<dbReference type="RefSeq" id="XP_007510220.1">
    <property type="nucleotide sequence ID" value="XM_007510158.1"/>
</dbReference>
<feature type="compositionally biased region" description="Pro residues" evidence="3">
    <location>
        <begin position="999"/>
        <end position="1022"/>
    </location>
</feature>
<feature type="compositionally biased region" description="Low complexity" evidence="3">
    <location>
        <begin position="1023"/>
        <end position="1032"/>
    </location>
</feature>
<name>K8F188_9CHLO</name>
<dbReference type="Gene3D" id="2.130.10.30">
    <property type="entry name" value="Regulator of chromosome condensation 1/beta-lactamase-inhibitor protein II"/>
    <property type="match status" value="2"/>
</dbReference>
<evidence type="ECO:0000256" key="2">
    <source>
        <dbReference type="PROSITE-ProRule" id="PRU00235"/>
    </source>
</evidence>
<dbReference type="Pfam" id="PF00415">
    <property type="entry name" value="RCC1"/>
    <property type="match status" value="4"/>
</dbReference>
<dbReference type="PROSITE" id="PS50012">
    <property type="entry name" value="RCC1_3"/>
    <property type="match status" value="4"/>
</dbReference>
<feature type="repeat" description="RCC1" evidence="2">
    <location>
        <begin position="457"/>
        <end position="518"/>
    </location>
</feature>
<evidence type="ECO:0000313" key="6">
    <source>
        <dbReference type="Proteomes" id="UP000198341"/>
    </source>
</evidence>
<dbReference type="PROSITE" id="PS51514">
    <property type="entry name" value="BRX"/>
    <property type="match status" value="1"/>
</dbReference>
<evidence type="ECO:0000259" key="4">
    <source>
        <dbReference type="PROSITE" id="PS51514"/>
    </source>
</evidence>
<feature type="region of interest" description="Disordered" evidence="3">
    <location>
        <begin position="938"/>
        <end position="966"/>
    </location>
</feature>
<dbReference type="InterPro" id="IPR009091">
    <property type="entry name" value="RCC1/BLIP-II"/>
</dbReference>
<dbReference type="InterPro" id="IPR011993">
    <property type="entry name" value="PH-like_dom_sf"/>
</dbReference>
<dbReference type="Proteomes" id="UP000198341">
    <property type="component" value="Chromosome 11"/>
</dbReference>
<dbReference type="InterPro" id="IPR000408">
    <property type="entry name" value="Reg_chr_condens"/>
</dbReference>